<evidence type="ECO:0000256" key="5">
    <source>
        <dbReference type="ARBA" id="ARBA00022840"/>
    </source>
</evidence>
<keyword evidence="10" id="KW-1185">Reference proteome</keyword>
<dbReference type="Proteomes" id="UP001589865">
    <property type="component" value="Unassembled WGS sequence"/>
</dbReference>
<reference evidence="9 10" key="1">
    <citation type="submission" date="2024-09" db="EMBL/GenBank/DDBJ databases">
        <authorList>
            <person name="Sun Q."/>
            <person name="Mori K."/>
        </authorList>
    </citation>
    <scope>NUCLEOTIDE SEQUENCE [LARGE SCALE GENOMIC DNA]</scope>
    <source>
        <strain evidence="9 10">TBRC 5777</strain>
    </source>
</reference>
<evidence type="ECO:0000256" key="2">
    <source>
        <dbReference type="ARBA" id="ARBA00022679"/>
    </source>
</evidence>
<evidence type="ECO:0000256" key="3">
    <source>
        <dbReference type="ARBA" id="ARBA00022741"/>
    </source>
</evidence>
<organism evidence="9 10">
    <name type="scientific">Roseomonas elaeocarpi</name>
    <dbReference type="NCBI Taxonomy" id="907779"/>
    <lineage>
        <taxon>Bacteria</taxon>
        <taxon>Pseudomonadati</taxon>
        <taxon>Pseudomonadota</taxon>
        <taxon>Alphaproteobacteria</taxon>
        <taxon>Acetobacterales</taxon>
        <taxon>Roseomonadaceae</taxon>
        <taxon>Roseomonas</taxon>
    </lineage>
</organism>
<name>A0ABV6JUC7_9PROT</name>
<comment type="similarity">
    <text evidence="1">Belongs to the four-carbon acid sugar kinase family.</text>
</comment>
<dbReference type="InterPro" id="IPR037051">
    <property type="entry name" value="4-carb_acid_sugar_kinase_N_sf"/>
</dbReference>
<feature type="domain" description="Four-carbon acid sugar kinase nucleotide binding" evidence="8">
    <location>
        <begin position="236"/>
        <end position="385"/>
    </location>
</feature>
<dbReference type="InterPro" id="IPR010737">
    <property type="entry name" value="4-carb_acid_sugar_kinase_N"/>
</dbReference>
<evidence type="ECO:0000256" key="4">
    <source>
        <dbReference type="ARBA" id="ARBA00022777"/>
    </source>
</evidence>
<dbReference type="Pfam" id="PF17042">
    <property type="entry name" value="NBD_C"/>
    <property type="match status" value="1"/>
</dbReference>
<sequence length="395" mass="40161">MSLHLGGLAPDLLSAVALAGGFARGGRRTVLCLDVPENVAAEVDAAVSLPPGAVDAPRADAAAAVLREAEAMVAAGAAQIIVADGTPRHGLAALTEALARRLGTGLAVIAPASPGARRTVYQGHLFQDANLPDSESLVRVWSHDAGGAVGLVPFTTVEAGAAAIRRDLARLAEGGRQHAVLDALTAAHLDAIAEAVAAYPLILGSTELAARLAARFPAATMTEAEAWPPAEGAAAILVSATSRTSLAQLGAARARTPLLELDPLAMPDAEAMLAAAEAWLDGVAAERVVVVSTALPPDRLALAQRRFGAAELDARLGAVLRALAVRLRARGVRKFLASGATAASALVGAVGSQRFTVGAELAEGLSWLRGDGDVWLCLSDGEAGGRMLLTEAFEE</sequence>
<keyword evidence="3" id="KW-0547">Nucleotide-binding</keyword>
<keyword evidence="2" id="KW-0808">Transferase</keyword>
<evidence type="ECO:0000256" key="1">
    <source>
        <dbReference type="ARBA" id="ARBA00005715"/>
    </source>
</evidence>
<dbReference type="EMBL" id="JBHLUN010000008">
    <property type="protein sequence ID" value="MFC0408925.1"/>
    <property type="molecule type" value="Genomic_DNA"/>
</dbReference>
<accession>A0ABV6JUC7</accession>
<evidence type="ECO:0000259" key="7">
    <source>
        <dbReference type="Pfam" id="PF07005"/>
    </source>
</evidence>
<dbReference type="Gene3D" id="3.40.980.20">
    <property type="entry name" value="Four-carbon acid sugar kinase, nucleotide binding domain"/>
    <property type="match status" value="1"/>
</dbReference>
<evidence type="ECO:0000313" key="10">
    <source>
        <dbReference type="Proteomes" id="UP001589865"/>
    </source>
</evidence>
<evidence type="ECO:0000256" key="6">
    <source>
        <dbReference type="ARBA" id="ARBA00023277"/>
    </source>
</evidence>
<comment type="caution">
    <text evidence="9">The sequence shown here is derived from an EMBL/GenBank/DDBJ whole genome shotgun (WGS) entry which is preliminary data.</text>
</comment>
<dbReference type="GO" id="GO:0016301">
    <property type="term" value="F:kinase activity"/>
    <property type="evidence" value="ECO:0007669"/>
    <property type="project" value="UniProtKB-KW"/>
</dbReference>
<evidence type="ECO:0000313" key="9">
    <source>
        <dbReference type="EMBL" id="MFC0408925.1"/>
    </source>
</evidence>
<keyword evidence="4 9" id="KW-0418">Kinase</keyword>
<dbReference type="Pfam" id="PF07005">
    <property type="entry name" value="SBD_N"/>
    <property type="match status" value="1"/>
</dbReference>
<dbReference type="SUPFAM" id="SSF142764">
    <property type="entry name" value="YgbK-like"/>
    <property type="match status" value="1"/>
</dbReference>
<dbReference type="RefSeq" id="WP_377044679.1">
    <property type="nucleotide sequence ID" value="NZ_JBHLUN010000008.1"/>
</dbReference>
<proteinExistence type="inferred from homology"/>
<feature type="domain" description="Four-carbon acid sugar kinase N-terminal" evidence="7">
    <location>
        <begin position="15"/>
        <end position="206"/>
    </location>
</feature>
<dbReference type="Gene3D" id="3.40.50.10840">
    <property type="entry name" value="Putative sugar-binding, N-terminal domain"/>
    <property type="match status" value="1"/>
</dbReference>
<keyword evidence="6" id="KW-0119">Carbohydrate metabolism</keyword>
<evidence type="ECO:0000259" key="8">
    <source>
        <dbReference type="Pfam" id="PF17042"/>
    </source>
</evidence>
<protein>
    <submittedName>
        <fullName evidence="9">Four-carbon acid sugar kinase family protein</fullName>
    </submittedName>
</protein>
<gene>
    <name evidence="9" type="ORF">ACFFGY_11725</name>
</gene>
<keyword evidence="5" id="KW-0067">ATP-binding</keyword>
<dbReference type="InterPro" id="IPR042213">
    <property type="entry name" value="NBD_C_sf"/>
</dbReference>
<dbReference type="InterPro" id="IPR031475">
    <property type="entry name" value="NBD_C"/>
</dbReference>